<dbReference type="VEuPathDB" id="VectorBase:LLOJ010493"/>
<evidence type="ECO:0000313" key="1">
    <source>
        <dbReference type="EnsemblMetazoa" id="LLOJ010493-PA"/>
    </source>
</evidence>
<dbReference type="EnsemblMetazoa" id="LLOJ010493-RA">
    <property type="protein sequence ID" value="LLOJ010493-PA"/>
    <property type="gene ID" value="LLOJ010493"/>
</dbReference>
<organism evidence="1 2">
    <name type="scientific">Lutzomyia longipalpis</name>
    <name type="common">Sand fly</name>
    <dbReference type="NCBI Taxonomy" id="7200"/>
    <lineage>
        <taxon>Eukaryota</taxon>
        <taxon>Metazoa</taxon>
        <taxon>Ecdysozoa</taxon>
        <taxon>Arthropoda</taxon>
        <taxon>Hexapoda</taxon>
        <taxon>Insecta</taxon>
        <taxon>Pterygota</taxon>
        <taxon>Neoptera</taxon>
        <taxon>Endopterygota</taxon>
        <taxon>Diptera</taxon>
        <taxon>Nematocera</taxon>
        <taxon>Psychodoidea</taxon>
        <taxon>Psychodidae</taxon>
        <taxon>Lutzomyia</taxon>
        <taxon>Lutzomyia</taxon>
    </lineage>
</organism>
<accession>A0A1B0GLP5</accession>
<protein>
    <submittedName>
        <fullName evidence="1">Uncharacterized protein</fullName>
    </submittedName>
</protein>
<evidence type="ECO:0000313" key="2">
    <source>
        <dbReference type="Proteomes" id="UP000092461"/>
    </source>
</evidence>
<reference evidence="1" key="1">
    <citation type="submission" date="2020-05" db="UniProtKB">
        <authorList>
            <consortium name="EnsemblMetazoa"/>
        </authorList>
    </citation>
    <scope>IDENTIFICATION</scope>
    <source>
        <strain evidence="1">Jacobina</strain>
    </source>
</reference>
<dbReference type="EMBL" id="AJWK01028468">
    <property type="status" value="NOT_ANNOTATED_CDS"/>
    <property type="molecule type" value="Genomic_DNA"/>
</dbReference>
<dbReference type="AlphaFoldDB" id="A0A1B0GLP5"/>
<keyword evidence="2" id="KW-1185">Reference proteome</keyword>
<name>A0A1B0GLP5_LUTLO</name>
<dbReference type="Proteomes" id="UP000092461">
    <property type="component" value="Unassembled WGS sequence"/>
</dbReference>
<proteinExistence type="predicted"/>
<sequence>MFSQRMTLRLYSIRRLPMVRISPTLWNASQQANSRKFSKNSSYLQLPRSSSNASGSMVWTCTSSYSLHWLFLVSTK</sequence>